<evidence type="ECO:0008006" key="5">
    <source>
        <dbReference type="Google" id="ProtNLM"/>
    </source>
</evidence>
<evidence type="ECO:0000313" key="4">
    <source>
        <dbReference type="Proteomes" id="UP000217895"/>
    </source>
</evidence>
<dbReference type="Gene3D" id="3.90.50.10">
    <property type="entry name" value="Photosynthetic Reaction Center, subunit H, domain 2"/>
    <property type="match status" value="1"/>
</dbReference>
<evidence type="ECO:0000259" key="1">
    <source>
        <dbReference type="Pfam" id="PF05239"/>
    </source>
</evidence>
<feature type="domain" description="DUF2382" evidence="2">
    <location>
        <begin position="200"/>
        <end position="311"/>
    </location>
</feature>
<accession>A0A1Z4JN81</accession>
<dbReference type="SUPFAM" id="SSF50346">
    <property type="entry name" value="PRC-barrel domain"/>
    <property type="match status" value="1"/>
</dbReference>
<dbReference type="Proteomes" id="UP000217895">
    <property type="component" value="Chromosome"/>
</dbReference>
<organism evidence="3 4">
    <name type="scientific">Leptolyngbya boryana NIES-2135</name>
    <dbReference type="NCBI Taxonomy" id="1973484"/>
    <lineage>
        <taxon>Bacteria</taxon>
        <taxon>Bacillati</taxon>
        <taxon>Cyanobacteriota</taxon>
        <taxon>Cyanophyceae</taxon>
        <taxon>Leptolyngbyales</taxon>
        <taxon>Leptolyngbyaceae</taxon>
        <taxon>Leptolyngbya group</taxon>
        <taxon>Leptolyngbya</taxon>
    </lineage>
</organism>
<evidence type="ECO:0000259" key="2">
    <source>
        <dbReference type="Pfam" id="PF09557"/>
    </source>
</evidence>
<feature type="domain" description="PRC-barrel" evidence="1">
    <location>
        <begin position="16"/>
        <end position="86"/>
    </location>
</feature>
<reference evidence="3 4" key="1">
    <citation type="submission" date="2017-06" db="EMBL/GenBank/DDBJ databases">
        <title>Genome sequencing of cyanobaciteial culture collection at National Institute for Environmental Studies (NIES).</title>
        <authorList>
            <person name="Hirose Y."/>
            <person name="Shimura Y."/>
            <person name="Fujisawa T."/>
            <person name="Nakamura Y."/>
            <person name="Kawachi M."/>
        </authorList>
    </citation>
    <scope>NUCLEOTIDE SEQUENCE [LARGE SCALE GENOMIC DNA]</scope>
    <source>
        <strain evidence="3 4">NIES-2135</strain>
    </source>
</reference>
<dbReference type="PANTHER" id="PTHR38463:SF1">
    <property type="entry name" value="STRESS RESPONSE PROTEIN YSNF"/>
    <property type="match status" value="1"/>
</dbReference>
<dbReference type="AlphaFoldDB" id="A0A1Z4JN81"/>
<keyword evidence="4" id="KW-1185">Reference proteome</keyword>
<dbReference type="Pfam" id="PF05239">
    <property type="entry name" value="PRC"/>
    <property type="match status" value="1"/>
</dbReference>
<dbReference type="GO" id="GO:0030077">
    <property type="term" value="C:plasma membrane light-harvesting complex"/>
    <property type="evidence" value="ECO:0007669"/>
    <property type="project" value="InterPro"/>
</dbReference>
<dbReference type="InterPro" id="IPR014747">
    <property type="entry name" value="Bac_photo_RC_H_C"/>
</dbReference>
<evidence type="ECO:0000313" key="3">
    <source>
        <dbReference type="EMBL" id="BAY58211.1"/>
    </source>
</evidence>
<dbReference type="InterPro" id="IPR027275">
    <property type="entry name" value="PRC-brl_dom"/>
</dbReference>
<dbReference type="NCBIfam" id="TIGR02271">
    <property type="entry name" value="YsnF/AvaK domain"/>
    <property type="match status" value="1"/>
</dbReference>
<dbReference type="InterPro" id="IPR052967">
    <property type="entry name" value="Stress_Response_Assoc"/>
</dbReference>
<proteinExistence type="predicted"/>
<dbReference type="InterPro" id="IPR011033">
    <property type="entry name" value="PRC_barrel-like_sf"/>
</dbReference>
<sequence>MVLYRIKDFDPDYRNHFDGNDIKDLDLYSGDDKIGSVNDALVDEDGKFRYLVISTGAWIFGKKVLLPIGRAQIDYNAHRVYAPGLTKEQVEQLPEFTDEMKIDYNDEERVRGVYRSGDYSATGAGLGTAAGTTTTDASMMGSTATAMGSSPLESSAALEAEGTAYTGSSMGATPATYDRDSYRYDMDRDLYNMDQHDDRIRLYEERLIANKRRMKAGEVTVGKHIETETARVDVPLEKERVVVERVTPTNTSAVPGEAAFHEGEVARMEVYEETPDIQKEAFVREEVRVKKVVDQDIVNSEEEIRREELDVNTQGRPIVDDDTARRRV</sequence>
<dbReference type="EMBL" id="AP018203">
    <property type="protein sequence ID" value="BAY58211.1"/>
    <property type="molecule type" value="Genomic_DNA"/>
</dbReference>
<protein>
    <recommendedName>
        <fullName evidence="5">PRC-barrel domain-containing protein</fullName>
    </recommendedName>
</protein>
<dbReference type="Pfam" id="PF09557">
    <property type="entry name" value="DUF2382"/>
    <property type="match status" value="1"/>
</dbReference>
<name>A0A1Z4JN81_LEPBY</name>
<dbReference type="InterPro" id="IPR019060">
    <property type="entry name" value="DUF2382"/>
</dbReference>
<dbReference type="PANTHER" id="PTHR38463">
    <property type="entry name" value="STRESS RESPONSE PROTEIN YSNF"/>
    <property type="match status" value="1"/>
</dbReference>
<gene>
    <name evidence="3" type="ORF">NIES2135_50840</name>
</gene>
<dbReference type="GO" id="GO:0019684">
    <property type="term" value="P:photosynthesis, light reaction"/>
    <property type="evidence" value="ECO:0007669"/>
    <property type="project" value="InterPro"/>
</dbReference>